<reference evidence="1 2" key="1">
    <citation type="journal article" date="2007" name="Science">
        <title>Sea anemone genome reveals ancestral eumetazoan gene repertoire and genomic organization.</title>
        <authorList>
            <person name="Putnam N.H."/>
            <person name="Srivastava M."/>
            <person name="Hellsten U."/>
            <person name="Dirks B."/>
            <person name="Chapman J."/>
            <person name="Salamov A."/>
            <person name="Terry A."/>
            <person name="Shapiro H."/>
            <person name="Lindquist E."/>
            <person name="Kapitonov V.V."/>
            <person name="Jurka J."/>
            <person name="Genikhovich G."/>
            <person name="Grigoriev I.V."/>
            <person name="Lucas S.M."/>
            <person name="Steele R.E."/>
            <person name="Finnerty J.R."/>
            <person name="Technau U."/>
            <person name="Martindale M.Q."/>
            <person name="Rokhsar D.S."/>
        </authorList>
    </citation>
    <scope>NUCLEOTIDE SEQUENCE [LARGE SCALE GENOMIC DNA]</scope>
    <source>
        <strain evidence="2">CH2 X CH6</strain>
    </source>
</reference>
<name>A8DUP4_NEMVE</name>
<dbReference type="AlphaFoldDB" id="A8DUP4"/>
<protein>
    <submittedName>
        <fullName evidence="1">Uncharacterized protein</fullName>
    </submittedName>
</protein>
<dbReference type="InParanoid" id="A8DUP4"/>
<sequence length="451" mass="50096">MAEEIEMEVIEQVVEQAVEQAIEEAVEVQVEAAVEEMVEAAIEDQVENVVENAVEEVVEQEVEEVVEQEVEQGIEAAVEEAAENGFWRNILTTNILPAIIAGVVAGVSSGLILDNIHKAEESGNCEEKTKESMKAASKVLQVVNNITARWKERLEQYEKTSTGLGTFQYKGEAKDAGKTIGVLVTRMKTELEEAQNIATQSTANDSWDQNIDTFMWRTANACEDLLAVFTVKQTGDQLQHLDFPLDSDEAELKRVLDEQMPGYKEIIKAELQKHLDSAVSSIAKKKATTAVRALIKPPMTSQLKSSFNKDVKPDIVTSAKEAARAQTTVVMNHYMSDINKHAAIPVYGLATLKTWMEHHVAPTAKKEATQKALEAANAALQLPPAQVKIMKLSKDAREKVMREYNTKIKKAARDEVEKVIQEHVWKNGKPDNTKNLAYARRQQSSNSCLIL</sequence>
<dbReference type="HOGENOM" id="CLU_607360_0_0_1"/>
<dbReference type="EMBL" id="DS471195">
    <property type="protein sequence ID" value="EDO28777.1"/>
    <property type="molecule type" value="Genomic_DNA"/>
</dbReference>
<accession>A8DUP4</accession>
<evidence type="ECO:0000313" key="2">
    <source>
        <dbReference type="Proteomes" id="UP000001593"/>
    </source>
</evidence>
<organism evidence="1 2">
    <name type="scientific">Nematostella vectensis</name>
    <name type="common">Starlet sea anemone</name>
    <dbReference type="NCBI Taxonomy" id="45351"/>
    <lineage>
        <taxon>Eukaryota</taxon>
        <taxon>Metazoa</taxon>
        <taxon>Cnidaria</taxon>
        <taxon>Anthozoa</taxon>
        <taxon>Hexacorallia</taxon>
        <taxon>Actiniaria</taxon>
        <taxon>Edwardsiidae</taxon>
        <taxon>Nematostella</taxon>
    </lineage>
</organism>
<dbReference type="Proteomes" id="UP000001593">
    <property type="component" value="Unassembled WGS sequence"/>
</dbReference>
<gene>
    <name evidence="1" type="ORF">NEMVEDRAFT_v1g248749</name>
</gene>
<keyword evidence="2" id="KW-1185">Reference proteome</keyword>
<evidence type="ECO:0000313" key="1">
    <source>
        <dbReference type="EMBL" id="EDO28777.1"/>
    </source>
</evidence>
<dbReference type="KEGG" id="nve:5499251"/>
<proteinExistence type="predicted"/>
<dbReference type="PhylomeDB" id="A8DUP4"/>